<organism evidence="2 3">
    <name type="scientific">Flavobacterium aquaticum</name>
    <dbReference type="NCBI Taxonomy" id="1236486"/>
    <lineage>
        <taxon>Bacteria</taxon>
        <taxon>Pseudomonadati</taxon>
        <taxon>Bacteroidota</taxon>
        <taxon>Flavobacteriia</taxon>
        <taxon>Flavobacteriales</taxon>
        <taxon>Flavobacteriaceae</taxon>
        <taxon>Flavobacterium</taxon>
    </lineage>
</organism>
<comment type="caution">
    <text evidence="2">The sequence shown here is derived from an EMBL/GenBank/DDBJ whole genome shotgun (WGS) entry which is preliminary data.</text>
</comment>
<evidence type="ECO:0008006" key="4">
    <source>
        <dbReference type="Google" id="ProtNLM"/>
    </source>
</evidence>
<gene>
    <name evidence="2" type="ORF">B0I03_103183</name>
</gene>
<dbReference type="RefSeq" id="WP_111566544.1">
    <property type="nucleotide sequence ID" value="NZ_QLMI01000003.1"/>
</dbReference>
<evidence type="ECO:0000313" key="2">
    <source>
        <dbReference type="EMBL" id="RAK23717.1"/>
    </source>
</evidence>
<feature type="transmembrane region" description="Helical" evidence="1">
    <location>
        <begin position="12"/>
        <end position="29"/>
    </location>
</feature>
<keyword evidence="1" id="KW-0472">Membrane</keyword>
<feature type="transmembrane region" description="Helical" evidence="1">
    <location>
        <begin position="35"/>
        <end position="53"/>
    </location>
</feature>
<keyword evidence="3" id="KW-1185">Reference proteome</keyword>
<feature type="transmembrane region" description="Helical" evidence="1">
    <location>
        <begin position="82"/>
        <end position="103"/>
    </location>
</feature>
<feature type="transmembrane region" description="Helical" evidence="1">
    <location>
        <begin position="169"/>
        <end position="188"/>
    </location>
</feature>
<dbReference type="Proteomes" id="UP000249620">
    <property type="component" value="Unassembled WGS sequence"/>
</dbReference>
<proteinExistence type="predicted"/>
<name>A0A327YUK2_9FLAO</name>
<accession>A0A327YUK2</accession>
<feature type="transmembrane region" description="Helical" evidence="1">
    <location>
        <begin position="200"/>
        <end position="219"/>
    </location>
</feature>
<dbReference type="EMBL" id="QLMI01000003">
    <property type="protein sequence ID" value="RAK23717.1"/>
    <property type="molecule type" value="Genomic_DNA"/>
</dbReference>
<reference evidence="2 3" key="1">
    <citation type="submission" date="2018-06" db="EMBL/GenBank/DDBJ databases">
        <title>Genomic Encyclopedia of Type Strains, Phase III (KMG-III): the genomes of soil and plant-associated and newly described type strains.</title>
        <authorList>
            <person name="Whitman W."/>
        </authorList>
    </citation>
    <scope>NUCLEOTIDE SEQUENCE [LARGE SCALE GENOMIC DNA]</scope>
    <source>
        <strain evidence="2 3">CGMCC 1.12398</strain>
    </source>
</reference>
<keyword evidence="1" id="KW-1133">Transmembrane helix</keyword>
<feature type="transmembrane region" description="Helical" evidence="1">
    <location>
        <begin position="60"/>
        <end position="76"/>
    </location>
</feature>
<dbReference type="AlphaFoldDB" id="A0A327YUK2"/>
<protein>
    <recommendedName>
        <fullName evidence="4">YhhN-like protein</fullName>
    </recommendedName>
</protein>
<feature type="transmembrane region" description="Helical" evidence="1">
    <location>
        <begin position="110"/>
        <end position="128"/>
    </location>
</feature>
<keyword evidence="1" id="KW-0812">Transmembrane</keyword>
<sequence>MEILDKNRTVSQLTILYILVVVVFSFLNLKSFPFLEFLLGSIRIPLLILMYFLASKIKSTLYFSALILFFFAYLFFRENTPFFNCIGAIISLAYRILIFIIVYKSIENKNWLAIVLASIPYFFIYLYVLLLLEKEVKIDFYPWVLNGFLTSFIGGMATFNFLFQDKKRLYWLFISAILFVIQIGVFLINKYYFPDEILRMLTIILFGISNFTFYKFVLLQEELKLKYTS</sequence>
<dbReference type="OrthoDB" id="1367216at2"/>
<feature type="transmembrane region" description="Helical" evidence="1">
    <location>
        <begin position="140"/>
        <end position="162"/>
    </location>
</feature>
<evidence type="ECO:0000256" key="1">
    <source>
        <dbReference type="SAM" id="Phobius"/>
    </source>
</evidence>
<evidence type="ECO:0000313" key="3">
    <source>
        <dbReference type="Proteomes" id="UP000249620"/>
    </source>
</evidence>